<dbReference type="Proteomes" id="UP000230859">
    <property type="component" value="Unassembled WGS sequence"/>
</dbReference>
<evidence type="ECO:0000256" key="6">
    <source>
        <dbReference type="ARBA" id="ARBA00022692"/>
    </source>
</evidence>
<dbReference type="InterPro" id="IPR019998">
    <property type="entry name" value="Membr_insert_YidC"/>
</dbReference>
<evidence type="ECO:0000259" key="15">
    <source>
        <dbReference type="Pfam" id="PF02096"/>
    </source>
</evidence>
<evidence type="ECO:0000256" key="10">
    <source>
        <dbReference type="ARBA" id="ARBA00023186"/>
    </source>
</evidence>
<feature type="transmembrane region" description="Helical" evidence="13">
    <location>
        <begin position="418"/>
        <end position="439"/>
    </location>
</feature>
<keyword evidence="10 13" id="KW-0143">Chaperone</keyword>
<feature type="region of interest" description="Disordered" evidence="14">
    <location>
        <begin position="39"/>
        <end position="74"/>
    </location>
</feature>
<dbReference type="EMBL" id="PCVY01000055">
    <property type="protein sequence ID" value="PIQ85978.1"/>
    <property type="molecule type" value="Genomic_DNA"/>
</dbReference>
<comment type="caution">
    <text evidence="17">The sequence shown here is derived from an EMBL/GenBank/DDBJ whole genome shotgun (WGS) entry which is preliminary data.</text>
</comment>
<dbReference type="HAMAP" id="MF_01810">
    <property type="entry name" value="YidC_type1"/>
    <property type="match status" value="1"/>
</dbReference>
<dbReference type="Gene3D" id="2.70.98.90">
    <property type="match status" value="1"/>
</dbReference>
<dbReference type="GO" id="GO:0032977">
    <property type="term" value="F:membrane insertase activity"/>
    <property type="evidence" value="ECO:0007669"/>
    <property type="project" value="InterPro"/>
</dbReference>
<evidence type="ECO:0000313" key="18">
    <source>
        <dbReference type="Proteomes" id="UP000230859"/>
    </source>
</evidence>
<evidence type="ECO:0000256" key="14">
    <source>
        <dbReference type="SAM" id="MobiDB-lite"/>
    </source>
</evidence>
<feature type="domain" description="Membrane insertase YidC N-terminal" evidence="16">
    <location>
        <begin position="80"/>
        <end position="335"/>
    </location>
</feature>
<dbReference type="InterPro" id="IPR038221">
    <property type="entry name" value="YidC_periplasmic_sf"/>
</dbReference>
<evidence type="ECO:0000256" key="4">
    <source>
        <dbReference type="ARBA" id="ARBA00022448"/>
    </source>
</evidence>
<keyword evidence="9 13" id="KW-0472">Membrane</keyword>
<dbReference type="CDD" id="cd19961">
    <property type="entry name" value="EcYidC-like_peri"/>
    <property type="match status" value="1"/>
</dbReference>
<dbReference type="Pfam" id="PF14849">
    <property type="entry name" value="YidC_periplas"/>
    <property type="match status" value="1"/>
</dbReference>
<dbReference type="Pfam" id="PF02096">
    <property type="entry name" value="60KD_IMP"/>
    <property type="match status" value="1"/>
</dbReference>
<evidence type="ECO:0000256" key="8">
    <source>
        <dbReference type="ARBA" id="ARBA00022989"/>
    </source>
</evidence>
<evidence type="ECO:0000259" key="16">
    <source>
        <dbReference type="Pfam" id="PF14849"/>
    </source>
</evidence>
<evidence type="ECO:0000256" key="13">
    <source>
        <dbReference type="HAMAP-Rule" id="MF_01810"/>
    </source>
</evidence>
<feature type="transmembrane region" description="Helical" evidence="13">
    <location>
        <begin position="459"/>
        <end position="481"/>
    </location>
</feature>
<proteinExistence type="inferred from homology"/>
<dbReference type="PANTHER" id="PTHR12428:SF65">
    <property type="entry name" value="CYTOCHROME C OXIDASE ASSEMBLY PROTEIN COX18, MITOCHONDRIAL"/>
    <property type="match status" value="1"/>
</dbReference>
<dbReference type="InterPro" id="IPR028055">
    <property type="entry name" value="YidC/Oxa/ALB_C"/>
</dbReference>
<accession>A0A2H0LNP0</accession>
<feature type="transmembrane region" description="Helical" evidence="13">
    <location>
        <begin position="12"/>
        <end position="30"/>
    </location>
</feature>
<reference evidence="17 18" key="1">
    <citation type="submission" date="2017-09" db="EMBL/GenBank/DDBJ databases">
        <title>Depth-based differentiation of microbial function through sediment-hosted aquifers and enrichment of novel symbionts in the deep terrestrial subsurface.</title>
        <authorList>
            <person name="Probst A.J."/>
            <person name="Ladd B."/>
            <person name="Jarett J.K."/>
            <person name="Geller-Mcgrath D.E."/>
            <person name="Sieber C.M."/>
            <person name="Emerson J.B."/>
            <person name="Anantharaman K."/>
            <person name="Thomas B.C."/>
            <person name="Malmstrom R."/>
            <person name="Stieglmeier M."/>
            <person name="Klingl A."/>
            <person name="Woyke T."/>
            <person name="Ryan C.M."/>
            <person name="Banfield J.F."/>
        </authorList>
    </citation>
    <scope>NUCLEOTIDE SEQUENCE [LARGE SCALE GENOMIC DNA]</scope>
    <source>
        <strain evidence="17">CG11_big_fil_rev_8_21_14_0_20_45_26</strain>
    </source>
</reference>
<evidence type="ECO:0000256" key="9">
    <source>
        <dbReference type="ARBA" id="ARBA00023136"/>
    </source>
</evidence>
<protein>
    <recommendedName>
        <fullName evidence="3 13">Membrane protein insertase YidC</fullName>
    </recommendedName>
    <alternativeName>
        <fullName evidence="12 13">Foldase YidC</fullName>
    </alternativeName>
    <alternativeName>
        <fullName evidence="11 13">Membrane integrase YidC</fullName>
    </alternativeName>
    <alternativeName>
        <fullName evidence="13">Membrane protein YidC</fullName>
    </alternativeName>
</protein>
<dbReference type="GO" id="GO:0005886">
    <property type="term" value="C:plasma membrane"/>
    <property type="evidence" value="ECO:0007669"/>
    <property type="project" value="UniProtKB-SubCell"/>
</dbReference>
<comment type="subcellular location">
    <subcellularLocation>
        <location evidence="1">Cell inner membrane</location>
        <topology evidence="1">Multi-pass membrane protein</topology>
    </subcellularLocation>
    <subcellularLocation>
        <location evidence="13">Cell membrane</location>
        <topology evidence="13">Multi-pass membrane protein</topology>
    </subcellularLocation>
</comment>
<dbReference type="PRINTS" id="PR00701">
    <property type="entry name" value="60KDINNERMP"/>
</dbReference>
<feature type="transmembrane region" description="Helical" evidence="13">
    <location>
        <begin position="349"/>
        <end position="368"/>
    </location>
</feature>
<comment type="function">
    <text evidence="13">Required for the insertion and/or proper folding and/or complex formation of integral membrane proteins into the membrane. Involved in integration of membrane proteins that insert both dependently and independently of the Sec translocase complex, as well as at least some lipoproteins. Aids folding of multispanning membrane proteins.</text>
</comment>
<dbReference type="InterPro" id="IPR001708">
    <property type="entry name" value="YidC/ALB3/OXA1/COX18"/>
</dbReference>
<keyword evidence="8 13" id="KW-1133">Transmembrane helix</keyword>
<evidence type="ECO:0000256" key="5">
    <source>
        <dbReference type="ARBA" id="ARBA00022475"/>
    </source>
</evidence>
<dbReference type="CDD" id="cd20070">
    <property type="entry name" value="5TM_YidC_Alb3"/>
    <property type="match status" value="1"/>
</dbReference>
<comment type="subunit">
    <text evidence="13">Interacts with the Sec translocase complex via SecD. Specifically interacts with transmembrane segments of nascent integral membrane proteins during membrane integration.</text>
</comment>
<gene>
    <name evidence="13" type="primary">yidC</name>
    <name evidence="17" type="ORF">COV74_06495</name>
</gene>
<dbReference type="NCBIfam" id="TIGR03593">
    <property type="entry name" value="yidC_nterm"/>
    <property type="match status" value="1"/>
</dbReference>
<keyword evidence="4 13" id="KW-0813">Transport</keyword>
<sequence>MIRCPPMNSEQRYLLAVFLSFLVLIIFYVMPAQKTETARRAEQPDEAAQIQKQNSLQETVTAKQPELTPSPVRPEETYDLESDMYLFRFTSRGAGVSKLEIRNWSERKVEPVTLIDAQSDIPAFAIDIQNQPFGLSKAHFQLEQLDKTNKEIDFVLNLPTQLRIRKHYELVPHTPAFRLVVEIENLSSETKTLPLELFNEIYFGEAHGHYDQDQQESFLVPPTGKIRVIKSGRVKQKPFILDQTLEWQALTRKYFAVIVKPAEPASGARTDYDSKLHYMKTSLRFPPVSLPAGGKIEKSFLVYAGPEYYKNLKSFDMGFEQTLSQGTWGLFRHWLFLSLQFCEKMTGNYGFAILLMTFILKILFSPFTHMSFESMRKMQVVQPKVKALQTQYKNDPTRMNKEMMELYKRHKVNPMGGCLPMLIQIPIFIGFYQVLAQYVELKGEALWWIKDLTEPDRLARLPFIGVDFNLLPILMIITMIAQQRVTPKQSFGSPQQAQMMQWMPVAFGFFFYALPSGLVLYWTLNNLLTVIHQMVIHHRSPLEQAA</sequence>
<organism evidence="17 18">
    <name type="scientific">Candidatus Abzuiibacterium crystallinum</name>
    <dbReference type="NCBI Taxonomy" id="1974748"/>
    <lineage>
        <taxon>Bacteria</taxon>
        <taxon>Pseudomonadati</taxon>
        <taxon>Candidatus Omnitrophota</taxon>
        <taxon>Candidatus Abzuiibacterium</taxon>
    </lineage>
</organism>
<dbReference type="AlphaFoldDB" id="A0A2H0LNP0"/>
<evidence type="ECO:0000313" key="17">
    <source>
        <dbReference type="EMBL" id="PIQ85978.1"/>
    </source>
</evidence>
<evidence type="ECO:0000256" key="1">
    <source>
        <dbReference type="ARBA" id="ARBA00004429"/>
    </source>
</evidence>
<feature type="compositionally biased region" description="Polar residues" evidence="14">
    <location>
        <begin position="50"/>
        <end position="62"/>
    </location>
</feature>
<keyword evidence="7 13" id="KW-0653">Protein transport</keyword>
<evidence type="ECO:0000256" key="7">
    <source>
        <dbReference type="ARBA" id="ARBA00022927"/>
    </source>
</evidence>
<dbReference type="GO" id="GO:0051205">
    <property type="term" value="P:protein insertion into membrane"/>
    <property type="evidence" value="ECO:0007669"/>
    <property type="project" value="TreeGrafter"/>
</dbReference>
<evidence type="ECO:0000256" key="2">
    <source>
        <dbReference type="ARBA" id="ARBA00010527"/>
    </source>
</evidence>
<keyword evidence="6 13" id="KW-0812">Transmembrane</keyword>
<evidence type="ECO:0000256" key="11">
    <source>
        <dbReference type="ARBA" id="ARBA00033245"/>
    </source>
</evidence>
<dbReference type="GO" id="GO:0015031">
    <property type="term" value="P:protein transport"/>
    <property type="evidence" value="ECO:0007669"/>
    <property type="project" value="UniProtKB-KW"/>
</dbReference>
<dbReference type="NCBIfam" id="TIGR03592">
    <property type="entry name" value="yidC_oxa1_cterm"/>
    <property type="match status" value="1"/>
</dbReference>
<evidence type="ECO:0000256" key="3">
    <source>
        <dbReference type="ARBA" id="ARBA00015325"/>
    </source>
</evidence>
<comment type="similarity">
    <text evidence="2 13">Belongs to the OXA1/ALB3/YidC family. Type 1 subfamily.</text>
</comment>
<dbReference type="PANTHER" id="PTHR12428">
    <property type="entry name" value="OXA1"/>
    <property type="match status" value="1"/>
</dbReference>
<dbReference type="InterPro" id="IPR028053">
    <property type="entry name" value="Membr_insert_YidC_N"/>
</dbReference>
<feature type="domain" description="Membrane insertase YidC/Oxa/ALB C-terminal" evidence="15">
    <location>
        <begin position="349"/>
        <end position="537"/>
    </location>
</feature>
<dbReference type="InterPro" id="IPR047196">
    <property type="entry name" value="YidC_ALB_C"/>
</dbReference>
<feature type="transmembrane region" description="Helical" evidence="13">
    <location>
        <begin position="502"/>
        <end position="524"/>
    </location>
</feature>
<dbReference type="PRINTS" id="PR01900">
    <property type="entry name" value="YIDCPROTEIN"/>
</dbReference>
<name>A0A2H0LNP0_9BACT</name>
<evidence type="ECO:0000256" key="12">
    <source>
        <dbReference type="ARBA" id="ARBA00033342"/>
    </source>
</evidence>
<keyword evidence="5 13" id="KW-1003">Cell membrane</keyword>